<accession>A0A2T7A7V6</accession>
<organism evidence="1 2">
    <name type="scientific">Tuber borchii</name>
    <name type="common">White truffle</name>
    <dbReference type="NCBI Taxonomy" id="42251"/>
    <lineage>
        <taxon>Eukaryota</taxon>
        <taxon>Fungi</taxon>
        <taxon>Dikarya</taxon>
        <taxon>Ascomycota</taxon>
        <taxon>Pezizomycotina</taxon>
        <taxon>Pezizomycetes</taxon>
        <taxon>Pezizales</taxon>
        <taxon>Tuberaceae</taxon>
        <taxon>Tuber</taxon>
    </lineage>
</organism>
<protein>
    <submittedName>
        <fullName evidence="1">Uncharacterized protein</fullName>
    </submittedName>
</protein>
<sequence length="150" mass="16137">MSSYDTGQNSVNNQAESQPWLFHKYHTALLPDSTVLPSLAGPSSARTNHSLSPHLPHLLSAPGAVMVLVMGKIANPCTMALPEVGGASIGPSDFIRLLQDINFFTPSDAHPISPQRALFPPHFPSTLPVYSALLCHPTLRFPLPSPSHRS</sequence>
<dbReference type="Proteomes" id="UP000244722">
    <property type="component" value="Unassembled WGS sequence"/>
</dbReference>
<dbReference type="EMBL" id="NESQ01000007">
    <property type="protein sequence ID" value="PUU83821.1"/>
    <property type="molecule type" value="Genomic_DNA"/>
</dbReference>
<keyword evidence="2" id="KW-1185">Reference proteome</keyword>
<gene>
    <name evidence="1" type="ORF">B9Z19DRAFT_754107</name>
</gene>
<reference evidence="1 2" key="1">
    <citation type="submission" date="2017-04" db="EMBL/GenBank/DDBJ databases">
        <title>Draft genome sequence of Tuber borchii Vittad., a whitish edible truffle.</title>
        <authorList>
            <consortium name="DOE Joint Genome Institute"/>
            <person name="Murat C."/>
            <person name="Kuo A."/>
            <person name="Barry K.W."/>
            <person name="Clum A."/>
            <person name="Dockter R.B."/>
            <person name="Fauchery L."/>
            <person name="Iotti M."/>
            <person name="Kohler A."/>
            <person name="Labutti K."/>
            <person name="Lindquist E.A."/>
            <person name="Lipzen A."/>
            <person name="Ohm R.A."/>
            <person name="Wang M."/>
            <person name="Grigoriev I.V."/>
            <person name="Zambonelli A."/>
            <person name="Martin F.M."/>
        </authorList>
    </citation>
    <scope>NUCLEOTIDE SEQUENCE [LARGE SCALE GENOMIC DNA]</scope>
    <source>
        <strain evidence="1 2">Tbo3840</strain>
    </source>
</reference>
<evidence type="ECO:0000313" key="1">
    <source>
        <dbReference type="EMBL" id="PUU83821.1"/>
    </source>
</evidence>
<evidence type="ECO:0000313" key="2">
    <source>
        <dbReference type="Proteomes" id="UP000244722"/>
    </source>
</evidence>
<dbReference type="AlphaFoldDB" id="A0A2T7A7V6"/>
<comment type="caution">
    <text evidence="1">The sequence shown here is derived from an EMBL/GenBank/DDBJ whole genome shotgun (WGS) entry which is preliminary data.</text>
</comment>
<proteinExistence type="predicted"/>
<name>A0A2T7A7V6_TUBBO</name>